<evidence type="ECO:0000256" key="1">
    <source>
        <dbReference type="ARBA" id="ARBA00023054"/>
    </source>
</evidence>
<accession>A0A914VBS9</accession>
<evidence type="ECO:0000313" key="4">
    <source>
        <dbReference type="Proteomes" id="UP000887566"/>
    </source>
</evidence>
<dbReference type="Proteomes" id="UP000887566">
    <property type="component" value="Unplaced"/>
</dbReference>
<dbReference type="InterPro" id="IPR000198">
    <property type="entry name" value="RhoGAP_dom"/>
</dbReference>
<dbReference type="Pfam" id="PF00620">
    <property type="entry name" value="RhoGAP"/>
    <property type="match status" value="1"/>
</dbReference>
<dbReference type="GO" id="GO:0007165">
    <property type="term" value="P:signal transduction"/>
    <property type="evidence" value="ECO:0007669"/>
    <property type="project" value="InterPro"/>
</dbReference>
<dbReference type="SUPFAM" id="SSF48350">
    <property type="entry name" value="GTPase activation domain, GAP"/>
    <property type="match status" value="1"/>
</dbReference>
<feature type="region of interest" description="Disordered" evidence="2">
    <location>
        <begin position="292"/>
        <end position="347"/>
    </location>
</feature>
<dbReference type="PANTHER" id="PTHR14166">
    <property type="entry name" value="SLIT-ROBO RHO GTPASE ACTIVATING PROTEIN"/>
    <property type="match status" value="1"/>
</dbReference>
<feature type="domain" description="Rho-GAP" evidence="3">
    <location>
        <begin position="360"/>
        <end position="548"/>
    </location>
</feature>
<dbReference type="PROSITE" id="PS50238">
    <property type="entry name" value="RHOGAP"/>
    <property type="match status" value="1"/>
</dbReference>
<proteinExistence type="predicted"/>
<dbReference type="Gene3D" id="1.10.555.10">
    <property type="entry name" value="Rho GTPase activation protein"/>
    <property type="match status" value="1"/>
</dbReference>
<dbReference type="CDD" id="cd04383">
    <property type="entry name" value="RhoGAP_srGAP"/>
    <property type="match status" value="1"/>
</dbReference>
<feature type="region of interest" description="Disordered" evidence="2">
    <location>
        <begin position="675"/>
        <end position="724"/>
    </location>
</feature>
<organism evidence="4 5">
    <name type="scientific">Plectus sambesii</name>
    <dbReference type="NCBI Taxonomy" id="2011161"/>
    <lineage>
        <taxon>Eukaryota</taxon>
        <taxon>Metazoa</taxon>
        <taxon>Ecdysozoa</taxon>
        <taxon>Nematoda</taxon>
        <taxon>Chromadorea</taxon>
        <taxon>Plectida</taxon>
        <taxon>Plectina</taxon>
        <taxon>Plectoidea</taxon>
        <taxon>Plectidae</taxon>
        <taxon>Plectus</taxon>
    </lineage>
</organism>
<evidence type="ECO:0000313" key="5">
    <source>
        <dbReference type="WBParaSite" id="PSAMB.scaffold1771size27953.g14800.t1"/>
    </source>
</evidence>
<dbReference type="Pfam" id="PF00611">
    <property type="entry name" value="FCH"/>
    <property type="match status" value="1"/>
</dbReference>
<evidence type="ECO:0000256" key="2">
    <source>
        <dbReference type="SAM" id="MobiDB-lite"/>
    </source>
</evidence>
<feature type="compositionally biased region" description="Polar residues" evidence="2">
    <location>
        <begin position="320"/>
        <end position="329"/>
    </location>
</feature>
<feature type="compositionally biased region" description="Basic and acidic residues" evidence="2">
    <location>
        <begin position="695"/>
        <end position="704"/>
    </location>
</feature>
<feature type="region of interest" description="Disordered" evidence="2">
    <location>
        <begin position="604"/>
        <end position="624"/>
    </location>
</feature>
<reference evidence="5" key="1">
    <citation type="submission" date="2022-11" db="UniProtKB">
        <authorList>
            <consortium name="WormBaseParasite"/>
        </authorList>
    </citation>
    <scope>IDENTIFICATION</scope>
</reference>
<evidence type="ECO:0000259" key="3">
    <source>
        <dbReference type="PROSITE" id="PS50238"/>
    </source>
</evidence>
<keyword evidence="4" id="KW-1185">Reference proteome</keyword>
<dbReference type="InterPro" id="IPR001060">
    <property type="entry name" value="FCH_dom"/>
</dbReference>
<dbReference type="WBParaSite" id="PSAMB.scaffold1771size27953.g14800.t1">
    <property type="protein sequence ID" value="PSAMB.scaffold1771size27953.g14800.t1"/>
    <property type="gene ID" value="PSAMB.scaffold1771size27953.g14800"/>
</dbReference>
<dbReference type="SUPFAM" id="SSF103657">
    <property type="entry name" value="BAR/IMD domain-like"/>
    <property type="match status" value="1"/>
</dbReference>
<dbReference type="SMART" id="SM00324">
    <property type="entry name" value="RhoGAP"/>
    <property type="match status" value="1"/>
</dbReference>
<sequence>MFSEIRAQFAEQLRCLEQRTDTQVALIGELQDFFRRRAELETEHGRALDKLAKSIAQKHKSEKQRRESWQLHSTCALWQQLVDDTKTEARQRSAIADLYANHVVPKLSHRLDDIQRISRKANHATFMLPRRFEFRPYFGDDIRQLSAQKNVQDELVQRFRQIQKRLSDLKFESEEVWKTLETAEKRVLELQTEPKAQIDELQCNGTPDTNGIAERKSCKESDGHVQKRKQDLAETEDFYLNKFHHYLLNANLIQRLQARHDCIGSALGVNVHAMNANQNGCNGNGNGVHDSSRYLGVVVGGGNRRESQDGSSAEDPPTPGGSSASSETGMNRPPCLPPKPRKKRIGASVANVKRPKLFGGSLEEYVEATGEDIPLVVVGCIRMLTLYGLHHQGVFRVSGSHTEINAFRDSFERGEDPLANCVDASDVNPVAGVLKLYFRELREPLFPIYMFDQFTECAKYPNKADFLAQVRPLINSLPRATILVLRYLFSFLNHLSQYSDENMMDPFNLAICFGPTLLPIPDGKDQVFYHNYVNELVKNLIIFYEDVFNWDMPGPIFEKYLMCDDNAYVDDGEGLTSLATEEEHAVAMMMMESVIDSLPAVDEDVTDQSDADVPSRDLSVSAASTDGRHYEVPYESVKKELVWTKRTVSEPRANDEEKYYEKIWSIHDRTTNPQLSRLRTNRLSLQTSSPPLSPVEKEKEKENGRCASASSGGHQSAASSPRHCDVGCGGLSPTSLQEMQTELKAVLSSLEQFSFGDRSRVPPAEIVDNSAPPSDPTKPDLVRSLPYNSIALVDRSVRAGSETKELPPKPPKPTHKWSASMTCSTPSAFEVRKF</sequence>
<name>A0A914VBS9_9BILA</name>
<dbReference type="InterPro" id="IPR027267">
    <property type="entry name" value="AH/BAR_dom_sf"/>
</dbReference>
<feature type="compositionally biased region" description="Basic and acidic residues" evidence="2">
    <location>
        <begin position="796"/>
        <end position="807"/>
    </location>
</feature>
<keyword evidence="1" id="KW-0175">Coiled coil</keyword>
<dbReference type="AlphaFoldDB" id="A0A914VBS9"/>
<dbReference type="InterPro" id="IPR051627">
    <property type="entry name" value="SLIT-ROBO_RhoGAP"/>
</dbReference>
<feature type="compositionally biased region" description="Low complexity" evidence="2">
    <location>
        <begin position="707"/>
        <end position="720"/>
    </location>
</feature>
<dbReference type="InterPro" id="IPR008936">
    <property type="entry name" value="Rho_GTPase_activation_prot"/>
</dbReference>
<dbReference type="SMART" id="SM00055">
    <property type="entry name" value="FCH"/>
    <property type="match status" value="1"/>
</dbReference>
<feature type="region of interest" description="Disordered" evidence="2">
    <location>
        <begin position="796"/>
        <end position="822"/>
    </location>
</feature>
<protein>
    <submittedName>
        <fullName evidence="5">Rho-GAP domain-containing protein</fullName>
    </submittedName>
</protein>
<feature type="region of interest" description="Disordered" evidence="2">
    <location>
        <begin position="760"/>
        <end position="782"/>
    </location>
</feature>
<dbReference type="Gene3D" id="1.20.1270.60">
    <property type="entry name" value="Arfaptin homology (AH) domain/BAR domain"/>
    <property type="match status" value="1"/>
</dbReference>
<dbReference type="FunFam" id="1.10.555.10:FF:000026">
    <property type="entry name" value="Rho GTPase activating protein 4"/>
    <property type="match status" value="1"/>
</dbReference>